<comment type="caution">
    <text evidence="3">The sequence shown here is derived from an EMBL/GenBank/DDBJ whole genome shotgun (WGS) entry which is preliminary data.</text>
</comment>
<evidence type="ECO:0000313" key="3">
    <source>
        <dbReference type="EMBL" id="CAI9942172.1"/>
    </source>
</evidence>
<dbReference type="Proteomes" id="UP001642409">
    <property type="component" value="Unassembled WGS sequence"/>
</dbReference>
<name>A0AA86PPV2_9EUKA</name>
<dbReference type="AlphaFoldDB" id="A0AA86PPV2"/>
<reference evidence="4 5" key="2">
    <citation type="submission" date="2024-07" db="EMBL/GenBank/DDBJ databases">
        <authorList>
            <person name="Akdeniz Z."/>
        </authorList>
    </citation>
    <scope>NUCLEOTIDE SEQUENCE [LARGE SCALE GENOMIC DNA]</scope>
</reference>
<dbReference type="EMBL" id="CAXDID020000258">
    <property type="protein sequence ID" value="CAL6066043.1"/>
    <property type="molecule type" value="Genomic_DNA"/>
</dbReference>
<feature type="compositionally biased region" description="Basic and acidic residues" evidence="1">
    <location>
        <begin position="1"/>
        <end position="10"/>
    </location>
</feature>
<accession>A0AA86PPV2</accession>
<keyword evidence="2" id="KW-1133">Transmembrane helix</keyword>
<protein>
    <submittedName>
        <fullName evidence="4">Hypothetical_protein</fullName>
    </submittedName>
</protein>
<keyword evidence="5" id="KW-1185">Reference proteome</keyword>
<evidence type="ECO:0000313" key="5">
    <source>
        <dbReference type="Proteomes" id="UP001642409"/>
    </source>
</evidence>
<keyword evidence="2" id="KW-0472">Membrane</keyword>
<reference evidence="3" key="1">
    <citation type="submission" date="2023-06" db="EMBL/GenBank/DDBJ databases">
        <authorList>
            <person name="Kurt Z."/>
        </authorList>
    </citation>
    <scope>NUCLEOTIDE SEQUENCE</scope>
</reference>
<keyword evidence="2" id="KW-0812">Transmembrane</keyword>
<feature type="transmembrane region" description="Helical" evidence="2">
    <location>
        <begin position="171"/>
        <end position="191"/>
    </location>
</feature>
<dbReference type="EMBL" id="CATOUU010000698">
    <property type="protein sequence ID" value="CAI9942172.1"/>
    <property type="molecule type" value="Genomic_DNA"/>
</dbReference>
<evidence type="ECO:0000256" key="1">
    <source>
        <dbReference type="SAM" id="MobiDB-lite"/>
    </source>
</evidence>
<proteinExistence type="predicted"/>
<evidence type="ECO:0000256" key="2">
    <source>
        <dbReference type="SAM" id="Phobius"/>
    </source>
</evidence>
<gene>
    <name evidence="3" type="ORF">HINF_LOCUS29817</name>
    <name evidence="4" type="ORF">HINF_LOCUS52131</name>
</gene>
<feature type="transmembrane region" description="Helical" evidence="2">
    <location>
        <begin position="143"/>
        <end position="165"/>
    </location>
</feature>
<sequence length="209" mass="23682">MSEQDLKQETSEINQNELVSEPPKTITENINLEEQNTFAQCEPPSNQLETNYDNLHSDVLLAPPLPLAPPMPINFIETIDYPQMNQIQVPTILETYKEPQQTLLTPIIQNSYQTQNYTVVIESDKSQSKQPTQVINKTTKTGCMGFCLCFTCFFTQIFGMLKFLMTGLGKAIFYTTKGVGYVIYYIFYGLWTVIKCSCKLCCGCTACDD</sequence>
<organism evidence="3">
    <name type="scientific">Hexamita inflata</name>
    <dbReference type="NCBI Taxonomy" id="28002"/>
    <lineage>
        <taxon>Eukaryota</taxon>
        <taxon>Metamonada</taxon>
        <taxon>Diplomonadida</taxon>
        <taxon>Hexamitidae</taxon>
        <taxon>Hexamitinae</taxon>
        <taxon>Hexamita</taxon>
    </lineage>
</organism>
<evidence type="ECO:0000313" key="4">
    <source>
        <dbReference type="EMBL" id="CAL6066043.1"/>
    </source>
</evidence>
<feature type="region of interest" description="Disordered" evidence="1">
    <location>
        <begin position="1"/>
        <end position="22"/>
    </location>
</feature>